<gene>
    <name evidence="1" type="ORF">S06H3_07178</name>
</gene>
<protein>
    <submittedName>
        <fullName evidence="1">Uncharacterized protein</fullName>
    </submittedName>
</protein>
<organism evidence="1">
    <name type="scientific">marine sediment metagenome</name>
    <dbReference type="NCBI Taxonomy" id="412755"/>
    <lineage>
        <taxon>unclassified sequences</taxon>
        <taxon>metagenomes</taxon>
        <taxon>ecological metagenomes</taxon>
    </lineage>
</organism>
<comment type="caution">
    <text evidence="1">The sequence shown here is derived from an EMBL/GenBank/DDBJ whole genome shotgun (WGS) entry which is preliminary data.</text>
</comment>
<proteinExistence type="predicted"/>
<dbReference type="AlphaFoldDB" id="X1L3Y1"/>
<reference evidence="1" key="1">
    <citation type="journal article" date="2014" name="Front. Microbiol.">
        <title>High frequency of phylogenetically diverse reductive dehalogenase-homologous genes in deep subseafloor sedimentary metagenomes.</title>
        <authorList>
            <person name="Kawai M."/>
            <person name="Futagami T."/>
            <person name="Toyoda A."/>
            <person name="Takaki Y."/>
            <person name="Nishi S."/>
            <person name="Hori S."/>
            <person name="Arai W."/>
            <person name="Tsubouchi T."/>
            <person name="Morono Y."/>
            <person name="Uchiyama I."/>
            <person name="Ito T."/>
            <person name="Fujiyama A."/>
            <person name="Inagaki F."/>
            <person name="Takami H."/>
        </authorList>
    </citation>
    <scope>NUCLEOTIDE SEQUENCE</scope>
    <source>
        <strain evidence="1">Expedition CK06-06</strain>
    </source>
</reference>
<feature type="non-terminal residue" evidence="1">
    <location>
        <position position="1"/>
    </location>
</feature>
<sequence length="101" mass="11158">DIKNIGGRSGTREVSLWLMSPRWDSGNWVKRTSPSFIGWASWAIPPGGLDWDAGTINLTLAPGETYHFHYAGCAAAWHNYTYAQLRDDAGGESEIVRKYAG</sequence>
<name>X1L3Y1_9ZZZZ</name>
<dbReference type="EMBL" id="BARV01002879">
    <property type="protein sequence ID" value="GAH97139.1"/>
    <property type="molecule type" value="Genomic_DNA"/>
</dbReference>
<accession>X1L3Y1</accession>
<evidence type="ECO:0000313" key="1">
    <source>
        <dbReference type="EMBL" id="GAH97139.1"/>
    </source>
</evidence>